<dbReference type="PANTHER" id="PTHR48107">
    <property type="entry name" value="NADPH-DEPENDENT ALDEHYDE REDUCTASE-LIKE PROTEIN, CHLOROPLASTIC-RELATED"/>
    <property type="match status" value="1"/>
</dbReference>
<dbReference type="InterPro" id="IPR036291">
    <property type="entry name" value="NAD(P)-bd_dom_sf"/>
</dbReference>
<dbReference type="PROSITE" id="PS00061">
    <property type="entry name" value="ADH_SHORT"/>
    <property type="match status" value="1"/>
</dbReference>
<sequence length="286" mass="30437">MTEIPPQSQDRMPGRESELTPPAEHIRDSYRGAGRLAGKRALITGGDSGIGRAVALHFAREGAAVAIVYLPEEADDGREAVRLIEAEGAQALAVEGDLRRPEFCKDAVEKTVETFGGLDILVANAGIQKVAKDVTEISDADWNWHFDVNIHSIFYLSRAAMPHLGKGSSIISCTSVNGFLGDEDLVAYSSTKGAISGFTRALAKQIANQGVRVNQVAPGPIWTPIQPASWGRVDPKSMPEMGKDTPMGRIGQPAEVGPAFVYLASEDGSYITGQTIHVNGGMIVNG</sequence>
<reference evidence="4 5" key="1">
    <citation type="submission" date="2016-10" db="EMBL/GenBank/DDBJ databases">
        <authorList>
            <person name="de Groot N.N."/>
        </authorList>
    </citation>
    <scope>NUCLEOTIDE SEQUENCE [LARGE SCALE GENOMIC DNA]</scope>
    <source>
        <strain evidence="4 5">DSM 2698</strain>
    </source>
</reference>
<dbReference type="AlphaFoldDB" id="A0A1G5MG13"/>
<dbReference type="FunFam" id="3.40.50.720:FF:000084">
    <property type="entry name" value="Short-chain dehydrogenase reductase"/>
    <property type="match status" value="1"/>
</dbReference>
<evidence type="ECO:0000313" key="4">
    <source>
        <dbReference type="EMBL" id="SCZ23399.1"/>
    </source>
</evidence>
<dbReference type="PRINTS" id="PR00081">
    <property type="entry name" value="GDHRDH"/>
</dbReference>
<dbReference type="Pfam" id="PF13561">
    <property type="entry name" value="adh_short_C2"/>
    <property type="match status" value="1"/>
</dbReference>
<feature type="compositionally biased region" description="Basic and acidic residues" evidence="3">
    <location>
        <begin position="12"/>
        <end position="23"/>
    </location>
</feature>
<dbReference type="Gene3D" id="3.40.50.720">
    <property type="entry name" value="NAD(P)-binding Rossmann-like Domain"/>
    <property type="match status" value="1"/>
</dbReference>
<feature type="region of interest" description="Disordered" evidence="3">
    <location>
        <begin position="1"/>
        <end position="23"/>
    </location>
</feature>
<evidence type="ECO:0000256" key="3">
    <source>
        <dbReference type="SAM" id="MobiDB-lite"/>
    </source>
</evidence>
<gene>
    <name evidence="4" type="ORF">SAMN03080610_00528</name>
</gene>
<dbReference type="Proteomes" id="UP000199347">
    <property type="component" value="Unassembled WGS sequence"/>
</dbReference>
<evidence type="ECO:0000313" key="5">
    <source>
        <dbReference type="Proteomes" id="UP000199347"/>
    </source>
</evidence>
<dbReference type="InterPro" id="IPR002347">
    <property type="entry name" value="SDR_fam"/>
</dbReference>
<name>A0A1G5MG13_AFIMA</name>
<evidence type="ECO:0000256" key="1">
    <source>
        <dbReference type="ARBA" id="ARBA00006484"/>
    </source>
</evidence>
<dbReference type="NCBIfam" id="NF005559">
    <property type="entry name" value="PRK07231.1"/>
    <property type="match status" value="1"/>
</dbReference>
<dbReference type="PRINTS" id="PR00080">
    <property type="entry name" value="SDRFAMILY"/>
</dbReference>
<comment type="similarity">
    <text evidence="1">Belongs to the short-chain dehydrogenases/reductases (SDR) family.</text>
</comment>
<dbReference type="InterPro" id="IPR020904">
    <property type="entry name" value="Sc_DH/Rdtase_CS"/>
</dbReference>
<dbReference type="GO" id="GO:0016614">
    <property type="term" value="F:oxidoreductase activity, acting on CH-OH group of donors"/>
    <property type="evidence" value="ECO:0007669"/>
    <property type="project" value="UniProtKB-ARBA"/>
</dbReference>
<keyword evidence="5" id="KW-1185">Reference proteome</keyword>
<dbReference type="PANTHER" id="PTHR48107:SF16">
    <property type="entry name" value="NADPH-DEPENDENT ALDEHYDE REDUCTASE 1, CHLOROPLASTIC"/>
    <property type="match status" value="1"/>
</dbReference>
<feature type="compositionally biased region" description="Polar residues" evidence="3">
    <location>
        <begin position="1"/>
        <end position="10"/>
    </location>
</feature>
<organism evidence="4 5">
    <name type="scientific">Afifella marina DSM 2698</name>
    <dbReference type="NCBI Taxonomy" id="1120955"/>
    <lineage>
        <taxon>Bacteria</taxon>
        <taxon>Pseudomonadati</taxon>
        <taxon>Pseudomonadota</taxon>
        <taxon>Alphaproteobacteria</taxon>
        <taxon>Hyphomicrobiales</taxon>
        <taxon>Afifellaceae</taxon>
        <taxon>Afifella</taxon>
    </lineage>
</organism>
<evidence type="ECO:0000256" key="2">
    <source>
        <dbReference type="ARBA" id="ARBA00023002"/>
    </source>
</evidence>
<dbReference type="STRING" id="1120955.SAMN03080610_00528"/>
<accession>A0A1G5MG13</accession>
<protein>
    <submittedName>
        <fullName evidence="4">NAD(P)-dependent dehydrogenase, short-chain alcohol dehydrogenase family</fullName>
    </submittedName>
</protein>
<keyword evidence="2" id="KW-0560">Oxidoreductase</keyword>
<dbReference type="SUPFAM" id="SSF51735">
    <property type="entry name" value="NAD(P)-binding Rossmann-fold domains"/>
    <property type="match status" value="1"/>
</dbReference>
<dbReference type="EMBL" id="FMVW01000001">
    <property type="protein sequence ID" value="SCZ23399.1"/>
    <property type="molecule type" value="Genomic_DNA"/>
</dbReference>
<proteinExistence type="inferred from homology"/>